<reference evidence="2" key="1">
    <citation type="submission" date="2020-07" db="EMBL/GenBank/DDBJ databases">
        <title>Genome sequence and genetic diversity analysis of an under-domesticated orphan crop, white fonio (Digitaria exilis).</title>
        <authorList>
            <person name="Bennetzen J.L."/>
            <person name="Chen S."/>
            <person name="Ma X."/>
            <person name="Wang X."/>
            <person name="Yssel A.E.J."/>
            <person name="Chaluvadi S.R."/>
            <person name="Johnson M."/>
            <person name="Gangashetty P."/>
            <person name="Hamidou F."/>
            <person name="Sanogo M.D."/>
            <person name="Zwaenepoel A."/>
            <person name="Wallace J."/>
            <person name="Van De Peer Y."/>
            <person name="Van Deynze A."/>
        </authorList>
    </citation>
    <scope>NUCLEOTIDE SEQUENCE</scope>
    <source>
        <tissue evidence="2">Leaves</tissue>
    </source>
</reference>
<evidence type="ECO:0000313" key="3">
    <source>
        <dbReference type="Proteomes" id="UP000636709"/>
    </source>
</evidence>
<evidence type="ECO:0000256" key="1">
    <source>
        <dbReference type="SAM" id="MobiDB-lite"/>
    </source>
</evidence>
<dbReference type="OrthoDB" id="695719at2759"/>
<feature type="region of interest" description="Disordered" evidence="1">
    <location>
        <begin position="141"/>
        <end position="179"/>
    </location>
</feature>
<dbReference type="AlphaFoldDB" id="A0A835AK27"/>
<gene>
    <name evidence="2" type="ORF">HU200_053573</name>
</gene>
<dbReference type="EMBL" id="JACEFO010002306">
    <property type="protein sequence ID" value="KAF8666463.1"/>
    <property type="molecule type" value="Genomic_DNA"/>
</dbReference>
<name>A0A835AK27_9POAL</name>
<dbReference type="PANTHER" id="PTHR33075">
    <property type="entry name" value="OS02G0499800 PROTEIN"/>
    <property type="match status" value="1"/>
</dbReference>
<sequence>MASSSTYLTGNRDNIIALVENAASAEFQDDDQPSADEPPASPTTLSSDVNLEEVSPTTGPWVASLLAKADKLKLVNEDPSLRRSIRQKGQKNGFRHKVCLDKECIGCASHPPTISPSIIRNLGSSFCGIPQAELSDAALSKKKKVLAPMGKKKTTKKNSKDANDDPKDKEAATKKKPRK</sequence>
<comment type="caution">
    <text evidence="2">The sequence shown here is derived from an EMBL/GenBank/DDBJ whole genome shotgun (WGS) entry which is preliminary data.</text>
</comment>
<organism evidence="2 3">
    <name type="scientific">Digitaria exilis</name>
    <dbReference type="NCBI Taxonomy" id="1010633"/>
    <lineage>
        <taxon>Eukaryota</taxon>
        <taxon>Viridiplantae</taxon>
        <taxon>Streptophyta</taxon>
        <taxon>Embryophyta</taxon>
        <taxon>Tracheophyta</taxon>
        <taxon>Spermatophyta</taxon>
        <taxon>Magnoliopsida</taxon>
        <taxon>Liliopsida</taxon>
        <taxon>Poales</taxon>
        <taxon>Poaceae</taxon>
        <taxon>PACMAD clade</taxon>
        <taxon>Panicoideae</taxon>
        <taxon>Panicodae</taxon>
        <taxon>Paniceae</taxon>
        <taxon>Anthephorinae</taxon>
        <taxon>Digitaria</taxon>
    </lineage>
</organism>
<feature type="compositionally biased region" description="Basic and acidic residues" evidence="1">
    <location>
        <begin position="158"/>
        <end position="173"/>
    </location>
</feature>
<dbReference type="Proteomes" id="UP000636709">
    <property type="component" value="Unassembled WGS sequence"/>
</dbReference>
<protein>
    <submittedName>
        <fullName evidence="2">Uncharacterized protein</fullName>
    </submittedName>
</protein>
<keyword evidence="3" id="KW-1185">Reference proteome</keyword>
<feature type="compositionally biased region" description="Basic residues" evidence="1">
    <location>
        <begin position="141"/>
        <end position="157"/>
    </location>
</feature>
<evidence type="ECO:0000313" key="2">
    <source>
        <dbReference type="EMBL" id="KAF8666463.1"/>
    </source>
</evidence>
<accession>A0A835AK27</accession>
<proteinExistence type="predicted"/>
<feature type="region of interest" description="Disordered" evidence="1">
    <location>
        <begin position="24"/>
        <end position="53"/>
    </location>
</feature>